<dbReference type="InterPro" id="IPR012292">
    <property type="entry name" value="Globin/Proto"/>
</dbReference>
<keyword evidence="3" id="KW-0479">Metal-binding</keyword>
<evidence type="ECO:0000256" key="3">
    <source>
        <dbReference type="ARBA" id="ARBA00022723"/>
    </source>
</evidence>
<dbReference type="InterPro" id="IPR001486">
    <property type="entry name" value="Hemoglobin_trunc"/>
</dbReference>
<evidence type="ECO:0000313" key="6">
    <source>
        <dbReference type="EMBL" id="SDU38506.1"/>
    </source>
</evidence>
<organism evidence="6 7">
    <name type="scientific">Halopseudomonas salegens</name>
    <dbReference type="NCBI Taxonomy" id="1434072"/>
    <lineage>
        <taxon>Bacteria</taxon>
        <taxon>Pseudomonadati</taxon>
        <taxon>Pseudomonadota</taxon>
        <taxon>Gammaproteobacteria</taxon>
        <taxon>Pseudomonadales</taxon>
        <taxon>Pseudomonadaceae</taxon>
        <taxon>Halopseudomonas</taxon>
    </lineage>
</organism>
<proteinExistence type="inferred from homology"/>
<dbReference type="Pfam" id="PF01152">
    <property type="entry name" value="Bac_globin"/>
    <property type="match status" value="1"/>
</dbReference>
<dbReference type="PANTHER" id="PTHR47366:SF1">
    <property type="entry name" value="TWO-ON-TWO HEMOGLOBIN-3"/>
    <property type="match status" value="1"/>
</dbReference>
<dbReference type="EMBL" id="LT629787">
    <property type="protein sequence ID" value="SDU38506.1"/>
    <property type="molecule type" value="Genomic_DNA"/>
</dbReference>
<gene>
    <name evidence="6" type="ORF">SAMN05216210_3515</name>
</gene>
<dbReference type="InterPro" id="IPR044203">
    <property type="entry name" value="GlbO/GLB3-like"/>
</dbReference>
<dbReference type="InterPro" id="IPR009050">
    <property type="entry name" value="Globin-like_sf"/>
</dbReference>
<dbReference type="PANTHER" id="PTHR47366">
    <property type="entry name" value="TWO-ON-TWO HEMOGLOBIN-3"/>
    <property type="match status" value="1"/>
</dbReference>
<keyword evidence="4" id="KW-0408">Iron</keyword>
<dbReference type="CDD" id="cd14773">
    <property type="entry name" value="TrHb2_PhHbO-like_O"/>
    <property type="match status" value="1"/>
</dbReference>
<evidence type="ECO:0000256" key="2">
    <source>
        <dbReference type="ARBA" id="ARBA00022617"/>
    </source>
</evidence>
<keyword evidence="2" id="KW-0349">Heme</keyword>
<dbReference type="GO" id="GO:0046872">
    <property type="term" value="F:metal ion binding"/>
    <property type="evidence" value="ECO:0007669"/>
    <property type="project" value="UniProtKB-KW"/>
</dbReference>
<dbReference type="AlphaFoldDB" id="A0A1H2I3N1"/>
<protein>
    <submittedName>
        <fullName evidence="6">Hemoglobin</fullName>
    </submittedName>
</protein>
<evidence type="ECO:0000313" key="7">
    <source>
        <dbReference type="Proteomes" id="UP000243924"/>
    </source>
</evidence>
<dbReference type="Proteomes" id="UP000243924">
    <property type="component" value="Chromosome I"/>
</dbReference>
<dbReference type="OrthoDB" id="9790913at2"/>
<comment type="similarity">
    <text evidence="5">Belongs to the truncated hemoglobin family. Group II subfamily.</text>
</comment>
<evidence type="ECO:0000256" key="5">
    <source>
        <dbReference type="ARBA" id="ARBA00034496"/>
    </source>
</evidence>
<sequence>MTDKPGYGEADASYQAAGGIEGIRRLVDDFYQVMDTWPDAERIRRMHPADLSPARDKLSCFLSGWLGGPRLFQETYGSISIPAFHARWPIDTADAEAWLGCMQQAIARQPWSPAFKDYLLRQLAVPAQRVVQAAQARQAAQQ</sequence>
<evidence type="ECO:0000256" key="4">
    <source>
        <dbReference type="ARBA" id="ARBA00023004"/>
    </source>
</evidence>
<reference evidence="7" key="1">
    <citation type="submission" date="2016-10" db="EMBL/GenBank/DDBJ databases">
        <authorList>
            <person name="Varghese N."/>
            <person name="Submissions S."/>
        </authorList>
    </citation>
    <scope>NUCLEOTIDE SEQUENCE [LARGE SCALE GENOMIC DNA]</scope>
    <source>
        <strain evidence="7">CECT 8338</strain>
    </source>
</reference>
<dbReference type="STRING" id="1434072.SAMN05216210_3515"/>
<dbReference type="GO" id="GO:0019825">
    <property type="term" value="F:oxygen binding"/>
    <property type="evidence" value="ECO:0007669"/>
    <property type="project" value="InterPro"/>
</dbReference>
<dbReference type="SUPFAM" id="SSF46458">
    <property type="entry name" value="Globin-like"/>
    <property type="match status" value="1"/>
</dbReference>
<dbReference type="RefSeq" id="WP_092389422.1">
    <property type="nucleotide sequence ID" value="NZ_LT629787.1"/>
</dbReference>
<dbReference type="GO" id="GO:0020037">
    <property type="term" value="F:heme binding"/>
    <property type="evidence" value="ECO:0007669"/>
    <property type="project" value="InterPro"/>
</dbReference>
<keyword evidence="7" id="KW-1185">Reference proteome</keyword>
<name>A0A1H2I3N1_9GAMM</name>
<dbReference type="Gene3D" id="1.10.490.10">
    <property type="entry name" value="Globins"/>
    <property type="match status" value="1"/>
</dbReference>
<dbReference type="GO" id="GO:0005344">
    <property type="term" value="F:oxygen carrier activity"/>
    <property type="evidence" value="ECO:0007669"/>
    <property type="project" value="InterPro"/>
</dbReference>
<evidence type="ECO:0000256" key="1">
    <source>
        <dbReference type="ARBA" id="ARBA00022448"/>
    </source>
</evidence>
<keyword evidence="1" id="KW-0813">Transport</keyword>
<accession>A0A1H2I3N1</accession>